<sequence length="105" mass="11364">MVILITGGAGYVGSHTAVQLTQDGHEVVLIDNFSNSTRSSVDRIRALAGFDIPFHQADLTDDASLEAVFALYNIDVVIHSAALSAIRESVRKVSSRHQVFQNTPL</sequence>
<dbReference type="GO" id="GO:0003978">
    <property type="term" value="F:UDP-glucose 4-epimerase activity"/>
    <property type="evidence" value="ECO:0007669"/>
    <property type="project" value="UniProtKB-EC"/>
</dbReference>
<proteinExistence type="predicted"/>
<evidence type="ECO:0000256" key="2">
    <source>
        <dbReference type="ARBA" id="ARBA00001911"/>
    </source>
</evidence>
<dbReference type="AlphaFoldDB" id="A0A0H5RCF7"/>
<evidence type="ECO:0000259" key="7">
    <source>
        <dbReference type="Pfam" id="PF16363"/>
    </source>
</evidence>
<protein>
    <recommendedName>
        <fullName evidence="4">UDP-glucose 4-epimerase</fullName>
        <ecNumber evidence="4">5.1.3.2</ecNumber>
    </recommendedName>
</protein>
<dbReference type="InterPro" id="IPR016040">
    <property type="entry name" value="NAD(P)-bd_dom"/>
</dbReference>
<evidence type="ECO:0000256" key="1">
    <source>
        <dbReference type="ARBA" id="ARBA00000083"/>
    </source>
</evidence>
<dbReference type="GO" id="GO:0005996">
    <property type="term" value="P:monosaccharide metabolic process"/>
    <property type="evidence" value="ECO:0007669"/>
    <property type="project" value="TreeGrafter"/>
</dbReference>
<dbReference type="EMBL" id="HACM01005747">
    <property type="protein sequence ID" value="CRZ06189.1"/>
    <property type="molecule type" value="Transcribed_RNA"/>
</dbReference>
<keyword evidence="6" id="KW-0413">Isomerase</keyword>
<dbReference type="Pfam" id="PF16363">
    <property type="entry name" value="GDP_Man_Dehyd"/>
    <property type="match status" value="1"/>
</dbReference>
<accession>A0A0H5RCF7</accession>
<dbReference type="SUPFAM" id="SSF51735">
    <property type="entry name" value="NAD(P)-binding Rossmann-fold domains"/>
    <property type="match status" value="1"/>
</dbReference>
<dbReference type="PANTHER" id="PTHR43725:SF47">
    <property type="entry name" value="UDP-GLUCOSE 4-EPIMERASE"/>
    <property type="match status" value="1"/>
</dbReference>
<dbReference type="EC" id="5.1.3.2" evidence="4"/>
<dbReference type="InterPro" id="IPR036291">
    <property type="entry name" value="NAD(P)-bd_dom_sf"/>
</dbReference>
<feature type="domain" description="NAD(P)-binding" evidence="7">
    <location>
        <begin position="4"/>
        <end position="92"/>
    </location>
</feature>
<evidence type="ECO:0000256" key="3">
    <source>
        <dbReference type="ARBA" id="ARBA00004947"/>
    </source>
</evidence>
<comment type="catalytic activity">
    <reaction evidence="1">
        <text>UDP-alpha-D-glucose = UDP-alpha-D-galactose</text>
        <dbReference type="Rhea" id="RHEA:22168"/>
        <dbReference type="ChEBI" id="CHEBI:58885"/>
        <dbReference type="ChEBI" id="CHEBI:66914"/>
        <dbReference type="EC" id="5.1.3.2"/>
    </reaction>
</comment>
<keyword evidence="5" id="KW-0520">NAD</keyword>
<evidence type="ECO:0000256" key="6">
    <source>
        <dbReference type="ARBA" id="ARBA00023235"/>
    </source>
</evidence>
<evidence type="ECO:0000256" key="5">
    <source>
        <dbReference type="ARBA" id="ARBA00023027"/>
    </source>
</evidence>
<comment type="pathway">
    <text evidence="3">Carbohydrate metabolism; galactose metabolism.</text>
</comment>
<evidence type="ECO:0000256" key="4">
    <source>
        <dbReference type="ARBA" id="ARBA00013189"/>
    </source>
</evidence>
<reference evidence="8" key="1">
    <citation type="submission" date="2015-04" db="EMBL/GenBank/DDBJ databases">
        <title>The genome sequence of the plant pathogenic Rhizarian Plasmodiophora brassicae reveals insights in its biotrophic life cycle and the origin of chitin synthesis.</title>
        <authorList>
            <person name="Schwelm A."/>
            <person name="Fogelqvist J."/>
            <person name="Knaust A."/>
            <person name="Julke S."/>
            <person name="Lilja T."/>
            <person name="Dhandapani V."/>
            <person name="Bonilla-Rosso G."/>
            <person name="Karlsson M."/>
            <person name="Shevchenko A."/>
            <person name="Choi S.R."/>
            <person name="Kim H.G."/>
            <person name="Park J.Y."/>
            <person name="Lim Y.P."/>
            <person name="Ludwig-Muller J."/>
            <person name="Dixelius C."/>
        </authorList>
    </citation>
    <scope>NUCLEOTIDE SEQUENCE</scope>
    <source>
        <tissue evidence="8">Potato root galls</tissue>
    </source>
</reference>
<dbReference type="Gene3D" id="3.40.50.720">
    <property type="entry name" value="NAD(P)-binding Rossmann-like Domain"/>
    <property type="match status" value="1"/>
</dbReference>
<evidence type="ECO:0000313" key="8">
    <source>
        <dbReference type="EMBL" id="CRZ06189.1"/>
    </source>
</evidence>
<organism evidence="8">
    <name type="scientific">Spongospora subterranea</name>
    <dbReference type="NCBI Taxonomy" id="70186"/>
    <lineage>
        <taxon>Eukaryota</taxon>
        <taxon>Sar</taxon>
        <taxon>Rhizaria</taxon>
        <taxon>Endomyxa</taxon>
        <taxon>Phytomyxea</taxon>
        <taxon>Plasmodiophorida</taxon>
        <taxon>Plasmodiophoridae</taxon>
        <taxon>Spongospora</taxon>
    </lineage>
</organism>
<dbReference type="GO" id="GO:0005829">
    <property type="term" value="C:cytosol"/>
    <property type="evidence" value="ECO:0007669"/>
    <property type="project" value="TreeGrafter"/>
</dbReference>
<comment type="cofactor">
    <cofactor evidence="2">
        <name>NAD(+)</name>
        <dbReference type="ChEBI" id="CHEBI:57540"/>
    </cofactor>
</comment>
<name>A0A0H5RCF7_9EUKA</name>
<dbReference type="PANTHER" id="PTHR43725">
    <property type="entry name" value="UDP-GLUCOSE 4-EPIMERASE"/>
    <property type="match status" value="1"/>
</dbReference>